<dbReference type="Pfam" id="PF00881">
    <property type="entry name" value="Nitroreductase"/>
    <property type="match status" value="1"/>
</dbReference>
<comment type="caution">
    <text evidence="6">The sequence shown here is derived from an EMBL/GenBank/DDBJ whole genome shotgun (WGS) entry which is preliminary data.</text>
</comment>
<evidence type="ECO:0000256" key="1">
    <source>
        <dbReference type="ARBA" id="ARBA00008366"/>
    </source>
</evidence>
<proteinExistence type="inferred from homology"/>
<gene>
    <name evidence="6" type="ORF">B9J98_04525</name>
</gene>
<name>A0A2R7Y392_9ARCH</name>
<sequence length="255" mass="29383">MSAARSLLNIIYNRRTIRKFKPVDVPEEIVNMIVEAGQRAPSYNQAYSFILVSDREKRKALEEICDAKYVSNASVIIVVCSDLNRVKKMFDYLSNNHVLMYDEYPVETIYSIFETGLATQNMIIAAEVLGFGTALLDCALFEAERVAALLELPKGVVPIGLLCIGEKDELPPKRPRWPLHMVLHKNKYREPNPYEVANYVEESSEMYDQEGYLMKYGGIPMKYKDYLAAKIERTKELERKYEKLSKFLKKAGFRI</sequence>
<accession>A0A2R7Y392</accession>
<evidence type="ECO:0000259" key="5">
    <source>
        <dbReference type="Pfam" id="PF00881"/>
    </source>
</evidence>
<evidence type="ECO:0000256" key="3">
    <source>
        <dbReference type="ARBA" id="ARBA00022643"/>
    </source>
</evidence>
<dbReference type="Gene3D" id="3.40.109.10">
    <property type="entry name" value="NADH Oxidase"/>
    <property type="match status" value="1"/>
</dbReference>
<keyword evidence="4" id="KW-0560">Oxidoreductase</keyword>
<dbReference type="Proteomes" id="UP000244066">
    <property type="component" value="Unassembled WGS sequence"/>
</dbReference>
<evidence type="ECO:0000256" key="2">
    <source>
        <dbReference type="ARBA" id="ARBA00022630"/>
    </source>
</evidence>
<keyword evidence="2" id="KW-0285">Flavoprotein</keyword>
<keyword evidence="3" id="KW-0288">FMN</keyword>
<dbReference type="SUPFAM" id="SSF55469">
    <property type="entry name" value="FMN-dependent nitroreductase-like"/>
    <property type="match status" value="1"/>
</dbReference>
<dbReference type="InterPro" id="IPR029479">
    <property type="entry name" value="Nitroreductase"/>
</dbReference>
<dbReference type="PANTHER" id="PTHR43425:SF2">
    <property type="entry name" value="OXYGEN-INSENSITIVE NADPH NITROREDUCTASE"/>
    <property type="match status" value="1"/>
</dbReference>
<dbReference type="GO" id="GO:0016491">
    <property type="term" value="F:oxidoreductase activity"/>
    <property type="evidence" value="ECO:0007669"/>
    <property type="project" value="UniProtKB-KW"/>
</dbReference>
<dbReference type="AlphaFoldDB" id="A0A2R7Y392"/>
<evidence type="ECO:0000313" key="7">
    <source>
        <dbReference type="Proteomes" id="UP000244066"/>
    </source>
</evidence>
<dbReference type="PANTHER" id="PTHR43425">
    <property type="entry name" value="OXYGEN-INSENSITIVE NADPH NITROREDUCTASE"/>
    <property type="match status" value="1"/>
</dbReference>
<reference evidence="6 7" key="1">
    <citation type="submission" date="2017-04" db="EMBL/GenBank/DDBJ databases">
        <title>Draft Aigarchaeota genome from a New Zealand hot spring.</title>
        <authorList>
            <person name="Reysenbach A.-L."/>
            <person name="Donaho J.A."/>
            <person name="Gerhart J."/>
            <person name="Kelley J.F."/>
            <person name="Kouba K."/>
            <person name="Podar M."/>
            <person name="Stott M."/>
        </authorList>
    </citation>
    <scope>NUCLEOTIDE SEQUENCE [LARGE SCALE GENOMIC DNA]</scope>
    <source>
        <strain evidence="6">NZ13_MG1</strain>
    </source>
</reference>
<organism evidence="6 7">
    <name type="scientific">Candidatus Terraquivivens tikiterensis</name>
    <dbReference type="NCBI Taxonomy" id="1980982"/>
    <lineage>
        <taxon>Archaea</taxon>
        <taxon>Nitrososphaerota</taxon>
        <taxon>Candidatus Wolframiiraptoraceae</taxon>
        <taxon>Candidatus Terraquivivens</taxon>
    </lineage>
</organism>
<protein>
    <recommendedName>
        <fullName evidence="5">Nitroreductase domain-containing protein</fullName>
    </recommendedName>
</protein>
<dbReference type="PIRSF" id="PIRSF005426">
    <property type="entry name" value="Frp"/>
    <property type="match status" value="1"/>
</dbReference>
<evidence type="ECO:0000313" key="6">
    <source>
        <dbReference type="EMBL" id="PUA32016.1"/>
    </source>
</evidence>
<comment type="similarity">
    <text evidence="1">Belongs to the flavin oxidoreductase frp family.</text>
</comment>
<dbReference type="EMBL" id="NDWU01000010">
    <property type="protein sequence ID" value="PUA32016.1"/>
    <property type="molecule type" value="Genomic_DNA"/>
</dbReference>
<feature type="domain" description="Nitroreductase" evidence="5">
    <location>
        <begin position="11"/>
        <end position="165"/>
    </location>
</feature>
<dbReference type="InterPro" id="IPR000415">
    <property type="entry name" value="Nitroreductase-like"/>
</dbReference>
<dbReference type="InterPro" id="IPR016446">
    <property type="entry name" value="Flavin_OxRdtase_Frp"/>
</dbReference>
<evidence type="ECO:0000256" key="4">
    <source>
        <dbReference type="ARBA" id="ARBA00023002"/>
    </source>
</evidence>